<dbReference type="EnsemblFungi" id="EJT71330">
    <property type="protein sequence ID" value="EJT71330"/>
    <property type="gene ID" value="GGTG_10589"/>
</dbReference>
<evidence type="ECO:0000256" key="2">
    <source>
        <dbReference type="SAM" id="SignalP"/>
    </source>
</evidence>
<reference evidence="4" key="5">
    <citation type="submission" date="2018-04" db="UniProtKB">
        <authorList>
            <consortium name="EnsemblFungi"/>
        </authorList>
    </citation>
    <scope>IDENTIFICATION</scope>
    <source>
        <strain evidence="4">R3-111a-1</strain>
    </source>
</reference>
<feature type="signal peptide" evidence="2">
    <location>
        <begin position="1"/>
        <end position="21"/>
    </location>
</feature>
<reference evidence="5" key="1">
    <citation type="submission" date="2010-07" db="EMBL/GenBank/DDBJ databases">
        <title>The genome sequence of Gaeumannomyces graminis var. tritici strain R3-111a-1.</title>
        <authorList>
            <consortium name="The Broad Institute Genome Sequencing Platform"/>
            <person name="Ma L.-J."/>
            <person name="Dead R."/>
            <person name="Young S."/>
            <person name="Zeng Q."/>
            <person name="Koehrsen M."/>
            <person name="Alvarado L."/>
            <person name="Berlin A."/>
            <person name="Chapman S.B."/>
            <person name="Chen Z."/>
            <person name="Freedman E."/>
            <person name="Gellesch M."/>
            <person name="Goldberg J."/>
            <person name="Griggs A."/>
            <person name="Gujja S."/>
            <person name="Heilman E.R."/>
            <person name="Heiman D."/>
            <person name="Hepburn T."/>
            <person name="Howarth C."/>
            <person name="Jen D."/>
            <person name="Larson L."/>
            <person name="Mehta T."/>
            <person name="Neiman D."/>
            <person name="Pearson M."/>
            <person name="Roberts A."/>
            <person name="Saif S."/>
            <person name="Shea T."/>
            <person name="Shenoy N."/>
            <person name="Sisk P."/>
            <person name="Stolte C."/>
            <person name="Sykes S."/>
            <person name="Walk T."/>
            <person name="White J."/>
            <person name="Yandava C."/>
            <person name="Haas B."/>
            <person name="Nusbaum C."/>
            <person name="Birren B."/>
        </authorList>
    </citation>
    <scope>NUCLEOTIDE SEQUENCE [LARGE SCALE GENOMIC DNA]</scope>
    <source>
        <strain evidence="5">R3-111a-1</strain>
    </source>
</reference>
<organism evidence="3">
    <name type="scientific">Gaeumannomyces tritici (strain R3-111a-1)</name>
    <name type="common">Wheat and barley take-all root rot fungus</name>
    <name type="synonym">Gaeumannomyces graminis var. tritici</name>
    <dbReference type="NCBI Taxonomy" id="644352"/>
    <lineage>
        <taxon>Eukaryota</taxon>
        <taxon>Fungi</taxon>
        <taxon>Dikarya</taxon>
        <taxon>Ascomycota</taxon>
        <taxon>Pezizomycotina</taxon>
        <taxon>Sordariomycetes</taxon>
        <taxon>Sordariomycetidae</taxon>
        <taxon>Magnaporthales</taxon>
        <taxon>Magnaporthaceae</taxon>
        <taxon>Gaeumannomyces</taxon>
    </lineage>
</organism>
<reference evidence="3" key="2">
    <citation type="submission" date="2010-07" db="EMBL/GenBank/DDBJ databases">
        <authorList>
            <consortium name="The Broad Institute Genome Sequencing Platform"/>
            <consortium name="Broad Institute Genome Sequencing Center for Infectious Disease"/>
            <person name="Ma L.-J."/>
            <person name="Dead R."/>
            <person name="Young S."/>
            <person name="Zeng Q."/>
            <person name="Koehrsen M."/>
            <person name="Alvarado L."/>
            <person name="Berlin A."/>
            <person name="Chapman S.B."/>
            <person name="Chen Z."/>
            <person name="Freedman E."/>
            <person name="Gellesch M."/>
            <person name="Goldberg J."/>
            <person name="Griggs A."/>
            <person name="Gujja S."/>
            <person name="Heilman E.R."/>
            <person name="Heiman D."/>
            <person name="Hepburn T."/>
            <person name="Howarth C."/>
            <person name="Jen D."/>
            <person name="Larson L."/>
            <person name="Mehta T."/>
            <person name="Neiman D."/>
            <person name="Pearson M."/>
            <person name="Roberts A."/>
            <person name="Saif S."/>
            <person name="Shea T."/>
            <person name="Shenoy N."/>
            <person name="Sisk P."/>
            <person name="Stolte C."/>
            <person name="Sykes S."/>
            <person name="Walk T."/>
            <person name="White J."/>
            <person name="Yandava C."/>
            <person name="Haas B."/>
            <person name="Nusbaum C."/>
            <person name="Birren B."/>
        </authorList>
    </citation>
    <scope>NUCLEOTIDE SEQUENCE</scope>
    <source>
        <strain evidence="3">R3-111a-1</strain>
    </source>
</reference>
<dbReference type="RefSeq" id="XP_009226727.1">
    <property type="nucleotide sequence ID" value="XM_009228463.1"/>
</dbReference>
<keyword evidence="2" id="KW-0732">Signal</keyword>
<feature type="compositionally biased region" description="Low complexity" evidence="1">
    <location>
        <begin position="195"/>
        <end position="220"/>
    </location>
</feature>
<evidence type="ECO:0000313" key="4">
    <source>
        <dbReference type="EnsemblFungi" id="EJT71330"/>
    </source>
</evidence>
<feature type="compositionally biased region" description="Low complexity" evidence="1">
    <location>
        <begin position="158"/>
        <end position="188"/>
    </location>
</feature>
<gene>
    <name evidence="4" type="primary">20351047</name>
    <name evidence="3" type="ORF">GGTG_10589</name>
</gene>
<name>J3PAR4_GAET3</name>
<reference evidence="4" key="4">
    <citation type="journal article" date="2015" name="G3 (Bethesda)">
        <title>Genome sequences of three phytopathogenic species of the Magnaporthaceae family of fungi.</title>
        <authorList>
            <person name="Okagaki L.H."/>
            <person name="Nunes C.C."/>
            <person name="Sailsbery J."/>
            <person name="Clay B."/>
            <person name="Brown D."/>
            <person name="John T."/>
            <person name="Oh Y."/>
            <person name="Young N."/>
            <person name="Fitzgerald M."/>
            <person name="Haas B.J."/>
            <person name="Zeng Q."/>
            <person name="Young S."/>
            <person name="Adiconis X."/>
            <person name="Fan L."/>
            <person name="Levin J.Z."/>
            <person name="Mitchell T.K."/>
            <person name="Okubara P.A."/>
            <person name="Farman M.L."/>
            <person name="Kohn L.M."/>
            <person name="Birren B."/>
            <person name="Ma L.-J."/>
            <person name="Dean R.A."/>
        </authorList>
    </citation>
    <scope>NUCLEOTIDE SEQUENCE</scope>
    <source>
        <strain evidence="4">R3-111a-1</strain>
    </source>
</reference>
<keyword evidence="5" id="KW-1185">Reference proteome</keyword>
<dbReference type="EMBL" id="GL385400">
    <property type="protein sequence ID" value="EJT71330.1"/>
    <property type="molecule type" value="Genomic_DNA"/>
</dbReference>
<accession>J3PAR4</accession>
<proteinExistence type="predicted"/>
<feature type="compositionally biased region" description="Gly residues" evidence="1">
    <location>
        <begin position="148"/>
        <end position="157"/>
    </location>
</feature>
<dbReference type="HOGENOM" id="CLU_1256089_0_0_1"/>
<dbReference type="AlphaFoldDB" id="J3PAR4"/>
<evidence type="ECO:0000313" key="3">
    <source>
        <dbReference type="EMBL" id="EJT71330.1"/>
    </source>
</evidence>
<dbReference type="VEuPathDB" id="FungiDB:GGTG_10589"/>
<protein>
    <submittedName>
        <fullName evidence="3 4">Uncharacterized protein</fullName>
    </submittedName>
</protein>
<sequence>MHANTFAAFLLAAALPSIATAAATGPRDGFRVVVRSDSSAPSSSDANELDRRIVQPICMGINCPVIRLPTICKGLKCPPRTPPIACAGINGCGGSRLNNNAIQAREPHGHKNGGHKRKCPPGQKCRRRKCPPGVKCHGRPKGPKGPKGPEGGKGPEGQPGAQAPPAGAAAQPGGAAPAPQAGPEGAGEVKAAVMPPAGKPAAEGAPAAAPAAAPAPEAAA</sequence>
<evidence type="ECO:0000313" key="5">
    <source>
        <dbReference type="Proteomes" id="UP000006039"/>
    </source>
</evidence>
<feature type="compositionally biased region" description="Basic residues" evidence="1">
    <location>
        <begin position="108"/>
        <end position="144"/>
    </location>
</feature>
<dbReference type="Proteomes" id="UP000006039">
    <property type="component" value="Unassembled WGS sequence"/>
</dbReference>
<reference evidence="3" key="3">
    <citation type="submission" date="2010-09" db="EMBL/GenBank/DDBJ databases">
        <title>Annotation of Gaeumannomyces graminis var. tritici R3-111a-1.</title>
        <authorList>
            <consortium name="The Broad Institute Genome Sequencing Platform"/>
            <person name="Ma L.-J."/>
            <person name="Dead R."/>
            <person name="Young S.K."/>
            <person name="Zeng Q."/>
            <person name="Gargeya S."/>
            <person name="Fitzgerald M."/>
            <person name="Haas B."/>
            <person name="Abouelleil A."/>
            <person name="Alvarado L."/>
            <person name="Arachchi H.M."/>
            <person name="Berlin A."/>
            <person name="Brown A."/>
            <person name="Chapman S.B."/>
            <person name="Chen Z."/>
            <person name="Dunbar C."/>
            <person name="Freedman E."/>
            <person name="Gearin G."/>
            <person name="Gellesch M."/>
            <person name="Goldberg J."/>
            <person name="Griggs A."/>
            <person name="Gujja S."/>
            <person name="Heiman D."/>
            <person name="Howarth C."/>
            <person name="Larson L."/>
            <person name="Lui A."/>
            <person name="MacDonald P.J.P."/>
            <person name="Mehta T."/>
            <person name="Montmayeur A."/>
            <person name="Murphy C."/>
            <person name="Neiman D."/>
            <person name="Pearson M."/>
            <person name="Priest M."/>
            <person name="Roberts A."/>
            <person name="Saif S."/>
            <person name="Shea T."/>
            <person name="Shenoy N."/>
            <person name="Sisk P."/>
            <person name="Stolte C."/>
            <person name="Sykes S."/>
            <person name="Yandava C."/>
            <person name="Wortman J."/>
            <person name="Nusbaum C."/>
            <person name="Birren B."/>
        </authorList>
    </citation>
    <scope>NUCLEOTIDE SEQUENCE</scope>
    <source>
        <strain evidence="3">R3-111a-1</strain>
    </source>
</reference>
<dbReference type="GeneID" id="20351047"/>
<feature type="chain" id="PRO_5015095166" evidence="2">
    <location>
        <begin position="22"/>
        <end position="220"/>
    </location>
</feature>
<evidence type="ECO:0000256" key="1">
    <source>
        <dbReference type="SAM" id="MobiDB-lite"/>
    </source>
</evidence>
<feature type="region of interest" description="Disordered" evidence="1">
    <location>
        <begin position="105"/>
        <end position="220"/>
    </location>
</feature>